<dbReference type="InterPro" id="IPR036188">
    <property type="entry name" value="FAD/NAD-bd_sf"/>
</dbReference>
<dbReference type="AlphaFoldDB" id="A0A917PPF3"/>
<sequence>MIELDVLIVGAGPAGIGMALALDKQREIKYGIVEAGRIGESFRRWPAQTRFITPSFYSNPFGLADLNAVNETSSPALFAGEEHLSGEAYALYLAALSEQHDLPLTEQCKVTAVVRIDDGSFVVSTDHGDLHTRFLIWATGEFQFPDLQPFTGAEHCHHYAHVKRWDDFPIGQHTVIGGYESSLDAAINLVNAGSQVRVLARSQSWGPDSAADPSLSLSPYTRGRLNDALRSGNLEIVLGADVMAVDRRSSDDFHIIAGDGRAWNAFYPPILGTGFFKGGGARQIEEFWDWDDEGRIALTEVDESTRTPGLYLVGPQVRHDPVIYCFIYKFRQRFALIRAHIADQMGIDPDTPASDGDWGPFGNSDCCEDCQC</sequence>
<dbReference type="Gene3D" id="3.50.50.60">
    <property type="entry name" value="FAD/NAD(P)-binding domain"/>
    <property type="match status" value="2"/>
</dbReference>
<dbReference type="GO" id="GO:0050660">
    <property type="term" value="F:flavin adenine dinucleotide binding"/>
    <property type="evidence" value="ECO:0007669"/>
    <property type="project" value="TreeGrafter"/>
</dbReference>
<dbReference type="Pfam" id="PF13738">
    <property type="entry name" value="Pyr_redox_3"/>
    <property type="match status" value="1"/>
</dbReference>
<dbReference type="RefSeq" id="WP_188982167.1">
    <property type="nucleotide sequence ID" value="NZ_BMPO01000002.1"/>
</dbReference>
<dbReference type="PANTHER" id="PTHR43539">
    <property type="entry name" value="FLAVIN-BINDING MONOOXYGENASE-LIKE PROTEIN (AFU_ORTHOLOGUE AFUA_4G09220)"/>
    <property type="match status" value="1"/>
</dbReference>
<evidence type="ECO:0000313" key="3">
    <source>
        <dbReference type="Proteomes" id="UP000635983"/>
    </source>
</evidence>
<reference evidence="2" key="1">
    <citation type="journal article" date="2014" name="Int. J. Syst. Evol. Microbiol.">
        <title>Complete genome sequence of Corynebacterium casei LMG S-19264T (=DSM 44701T), isolated from a smear-ripened cheese.</title>
        <authorList>
            <consortium name="US DOE Joint Genome Institute (JGI-PGF)"/>
            <person name="Walter F."/>
            <person name="Albersmeier A."/>
            <person name="Kalinowski J."/>
            <person name="Ruckert C."/>
        </authorList>
    </citation>
    <scope>NUCLEOTIDE SEQUENCE</scope>
    <source>
        <strain evidence="2">JCM 30078</strain>
    </source>
</reference>
<dbReference type="EMBL" id="BMPO01000002">
    <property type="protein sequence ID" value="GGJ87130.1"/>
    <property type="molecule type" value="Genomic_DNA"/>
</dbReference>
<protein>
    <submittedName>
        <fullName evidence="2">Monooxygenase</fullName>
    </submittedName>
</protein>
<dbReference type="GO" id="GO:0004497">
    <property type="term" value="F:monooxygenase activity"/>
    <property type="evidence" value="ECO:0007669"/>
    <property type="project" value="UniProtKB-KW"/>
</dbReference>
<evidence type="ECO:0000313" key="2">
    <source>
        <dbReference type="EMBL" id="GGJ87130.1"/>
    </source>
</evidence>
<dbReference type="InterPro" id="IPR050982">
    <property type="entry name" value="Auxin_biosynth/cation_transpt"/>
</dbReference>
<dbReference type="PRINTS" id="PR00469">
    <property type="entry name" value="PNDRDTASEII"/>
</dbReference>
<keyword evidence="3" id="KW-1185">Reference proteome</keyword>
<dbReference type="SUPFAM" id="SSF51905">
    <property type="entry name" value="FAD/NAD(P)-binding domain"/>
    <property type="match status" value="2"/>
</dbReference>
<comment type="caution">
    <text evidence="2">The sequence shown here is derived from an EMBL/GenBank/DDBJ whole genome shotgun (WGS) entry which is preliminary data.</text>
</comment>
<dbReference type="PANTHER" id="PTHR43539:SF89">
    <property type="entry name" value="NAD(P)-BINDING DOMAIN-CONTAINING PROTEIN"/>
    <property type="match status" value="1"/>
</dbReference>
<reference evidence="2" key="2">
    <citation type="submission" date="2020-09" db="EMBL/GenBank/DDBJ databases">
        <authorList>
            <person name="Sun Q."/>
            <person name="Ohkuma M."/>
        </authorList>
    </citation>
    <scope>NUCLEOTIDE SEQUENCE</scope>
    <source>
        <strain evidence="2">JCM 30078</strain>
    </source>
</reference>
<keyword evidence="1" id="KW-0560">Oxidoreductase</keyword>
<dbReference type="Proteomes" id="UP000635983">
    <property type="component" value="Unassembled WGS sequence"/>
</dbReference>
<gene>
    <name evidence="2" type="ORF">GCM10009304_11310</name>
</gene>
<organism evidence="2 3">
    <name type="scientific">Pseudomonas matsuisoli</name>
    <dbReference type="NCBI Taxonomy" id="1515666"/>
    <lineage>
        <taxon>Bacteria</taxon>
        <taxon>Pseudomonadati</taxon>
        <taxon>Pseudomonadota</taxon>
        <taxon>Gammaproteobacteria</taxon>
        <taxon>Pseudomonadales</taxon>
        <taxon>Pseudomonadaceae</taxon>
        <taxon>Pseudomonas</taxon>
    </lineage>
</organism>
<accession>A0A917PPF3</accession>
<name>A0A917PPF3_9PSED</name>
<proteinExistence type="predicted"/>
<evidence type="ECO:0000256" key="1">
    <source>
        <dbReference type="ARBA" id="ARBA00023002"/>
    </source>
</evidence>
<keyword evidence="2" id="KW-0503">Monooxygenase</keyword>
<dbReference type="PRINTS" id="PR00368">
    <property type="entry name" value="FADPNR"/>
</dbReference>